<reference evidence="2" key="2">
    <citation type="submission" date="2022-08" db="UniProtKB">
        <authorList>
            <consortium name="EnsemblMetazoa"/>
        </authorList>
    </citation>
    <scope>IDENTIFICATION</scope>
    <source>
        <strain evidence="2">STECLA/ALBI9_A</strain>
    </source>
</reference>
<name>A0A182FAD3_ANOAL</name>
<accession>A0A182FAD3</accession>
<sequence>MTSFRGAIKRLNCDSKISAIFFDLDNTLIATRKADAKASSKIAFKVHENDHQTGHQTQQADTGPGAATANA</sequence>
<evidence type="ECO:0000313" key="2">
    <source>
        <dbReference type="EnsemblMetazoa" id="AALB003462-PA"/>
    </source>
</evidence>
<evidence type="ECO:0000313" key="3">
    <source>
        <dbReference type="Proteomes" id="UP000069272"/>
    </source>
</evidence>
<protein>
    <submittedName>
        <fullName evidence="2">Uncharacterized protein</fullName>
    </submittedName>
</protein>
<proteinExistence type="predicted"/>
<evidence type="ECO:0000256" key="1">
    <source>
        <dbReference type="SAM" id="MobiDB-lite"/>
    </source>
</evidence>
<organism evidence="2 3">
    <name type="scientific">Anopheles albimanus</name>
    <name type="common">New world malaria mosquito</name>
    <dbReference type="NCBI Taxonomy" id="7167"/>
    <lineage>
        <taxon>Eukaryota</taxon>
        <taxon>Metazoa</taxon>
        <taxon>Ecdysozoa</taxon>
        <taxon>Arthropoda</taxon>
        <taxon>Hexapoda</taxon>
        <taxon>Insecta</taxon>
        <taxon>Pterygota</taxon>
        <taxon>Neoptera</taxon>
        <taxon>Endopterygota</taxon>
        <taxon>Diptera</taxon>
        <taxon>Nematocera</taxon>
        <taxon>Culicoidea</taxon>
        <taxon>Culicidae</taxon>
        <taxon>Anophelinae</taxon>
        <taxon>Anopheles</taxon>
    </lineage>
</organism>
<keyword evidence="3" id="KW-1185">Reference proteome</keyword>
<dbReference type="EnsemblMetazoa" id="AALB003462-RA">
    <property type="protein sequence ID" value="AALB003462-PA"/>
    <property type="gene ID" value="AALB003462"/>
</dbReference>
<dbReference type="Proteomes" id="UP000069272">
    <property type="component" value="Chromosome 2R"/>
</dbReference>
<feature type="region of interest" description="Disordered" evidence="1">
    <location>
        <begin position="47"/>
        <end position="71"/>
    </location>
</feature>
<dbReference type="Gene3D" id="1.20.120.710">
    <property type="entry name" value="Haloacid dehalogenase hydrolase-like domain"/>
    <property type="match status" value="1"/>
</dbReference>
<dbReference type="InterPro" id="IPR023214">
    <property type="entry name" value="HAD_sf"/>
</dbReference>
<reference evidence="2 3" key="1">
    <citation type="journal article" date="2017" name="G3 (Bethesda)">
        <title>The Physical Genome Mapping of Anopheles albimanus Corrected Scaffold Misassemblies and Identified Interarm Rearrangements in Genus Anopheles.</title>
        <authorList>
            <person name="Artemov G.N."/>
            <person name="Peery A.N."/>
            <person name="Jiang X."/>
            <person name="Tu Z."/>
            <person name="Stegniy V.N."/>
            <person name="Sharakhova M.V."/>
            <person name="Sharakhov I.V."/>
        </authorList>
    </citation>
    <scope>NUCLEOTIDE SEQUENCE [LARGE SCALE GENOMIC DNA]</scope>
    <source>
        <strain evidence="2 3">ALBI9_A</strain>
    </source>
</reference>
<dbReference type="AlphaFoldDB" id="A0A182FAD3"/>
<dbReference type="Gene3D" id="3.40.50.1000">
    <property type="entry name" value="HAD superfamily/HAD-like"/>
    <property type="match status" value="1"/>
</dbReference>